<dbReference type="InParanoid" id="Q89LL1"/>
<feature type="compositionally biased region" description="Acidic residues" evidence="1">
    <location>
        <begin position="333"/>
        <end position="344"/>
    </location>
</feature>
<dbReference type="PATRIC" id="fig|224911.5.peg.4593"/>
<name>Q89LL1_BRADU</name>
<proteinExistence type="predicted"/>
<dbReference type="OrthoDB" id="8256464at2"/>
<organism evidence="2 3">
    <name type="scientific">Bradyrhizobium diazoefficiens (strain JCM 10833 / BCRC 13528 / IAM 13628 / NBRC 14792 / USDA 110)</name>
    <dbReference type="NCBI Taxonomy" id="224911"/>
    <lineage>
        <taxon>Bacteria</taxon>
        <taxon>Pseudomonadati</taxon>
        <taxon>Pseudomonadota</taxon>
        <taxon>Alphaproteobacteria</taxon>
        <taxon>Hyphomicrobiales</taxon>
        <taxon>Nitrobacteraceae</taxon>
        <taxon>Bradyrhizobium</taxon>
    </lineage>
</organism>
<dbReference type="STRING" id="224911.AAV28_19895"/>
<gene>
    <name evidence="2" type="ordered locus">blr4533</name>
</gene>
<dbReference type="EnsemblBacteria" id="BAC49798">
    <property type="protein sequence ID" value="BAC49798"/>
    <property type="gene ID" value="BAC49798"/>
</dbReference>
<accession>Q89LL1</accession>
<dbReference type="AlphaFoldDB" id="Q89LL1"/>
<feature type="region of interest" description="Disordered" evidence="1">
    <location>
        <begin position="333"/>
        <end position="412"/>
    </location>
</feature>
<reference evidence="3" key="1">
    <citation type="journal article" date="2002" name="DNA Res.">
        <title>Complete genomic sequence of nitrogen-fixing symbiotic bacterium Bradyrhizobium japonicum USDA110.</title>
        <authorList>
            <person name="Kaneko T."/>
            <person name="Nakamura Y."/>
            <person name="Sato S."/>
            <person name="Minamisawa K."/>
            <person name="Uchiumi T."/>
            <person name="Sasamoto S."/>
            <person name="Watanabe A."/>
            <person name="Idesawa K."/>
            <person name="Iriguchi M."/>
            <person name="Kawashima K."/>
            <person name="Kohara M."/>
            <person name="Matsumoto M."/>
            <person name="Shimpo S."/>
            <person name="Tsuruoka H."/>
            <person name="Wada T."/>
            <person name="Yamada M."/>
            <person name="Tabata S."/>
        </authorList>
    </citation>
    <scope>NUCLEOTIDE SEQUENCE [LARGE SCALE GENOMIC DNA]</scope>
    <source>
        <strain evidence="3">JCM 10833 / BCRC 13528 / IAM 13628 / NBRC 14792 / USDA 110</strain>
    </source>
</reference>
<feature type="region of interest" description="Disordered" evidence="1">
    <location>
        <begin position="1"/>
        <end position="48"/>
    </location>
</feature>
<feature type="compositionally biased region" description="Basic and acidic residues" evidence="1">
    <location>
        <begin position="1"/>
        <end position="13"/>
    </location>
</feature>
<sequence>MSSAHSRLEGRRGHEQHHHYPQRYRENPGPLIMEDRGRHRQHLPSSDRRNWVRKMKSISKLFLATAFAAFFMAPAQAQNAGTVTANAFAVGSGPGIDGFVSVLCTSAQVPIGQAGVPQCKTITGDVSITAAGATSIGIGSAVQAFDTDLACIAALSSTGLIKRTGSGTCSAGTAALSDLATGTPDTAIGYFGSTTASATSVPNCTGALTYSTSTHTFGCNSTSAGNVSNVGTPTNGQIAQWTTSTTIQGVSLASLLTAMATQNTNATNPSGTTSTAGVMMGLGSTCKITPAVTGRVSDLARLRKEAAAEITRLIAFLDASDPYVMTELEDECEDEGAQCEDEGAEHDGREPDVDAEPSLGSCDPSMWGGDQTRWASGGRRDLESDPAESGIGDHDGLLEQVGTQDWQQGAMA</sequence>
<evidence type="ECO:0000256" key="1">
    <source>
        <dbReference type="SAM" id="MobiDB-lite"/>
    </source>
</evidence>
<dbReference type="KEGG" id="bja:blr4533"/>
<evidence type="ECO:0000313" key="3">
    <source>
        <dbReference type="Proteomes" id="UP000002526"/>
    </source>
</evidence>
<dbReference type="HOGENOM" id="CLU_666779_0_0_5"/>
<evidence type="ECO:0000313" key="2">
    <source>
        <dbReference type="EMBL" id="BAC49798.1"/>
    </source>
</evidence>
<dbReference type="Proteomes" id="UP000002526">
    <property type="component" value="Chromosome"/>
</dbReference>
<protein>
    <submittedName>
        <fullName evidence="2">Blr4533 protein</fullName>
    </submittedName>
</protein>
<feature type="compositionally biased region" description="Polar residues" evidence="1">
    <location>
        <begin position="401"/>
        <end position="412"/>
    </location>
</feature>
<dbReference type="eggNOG" id="ENOG5032CJY">
    <property type="taxonomic scope" value="Bacteria"/>
</dbReference>
<keyword evidence="3" id="KW-1185">Reference proteome</keyword>
<dbReference type="EMBL" id="BA000040">
    <property type="protein sequence ID" value="BAC49798.1"/>
    <property type="molecule type" value="Genomic_DNA"/>
</dbReference>